<reference evidence="1 3" key="3">
    <citation type="submission" date="2019-07" db="EMBL/GenBank/DDBJ databases">
        <title>Whole genome shotgun sequence of Methylobacterium oxalidis NBRC 107715.</title>
        <authorList>
            <person name="Hosoyama A."/>
            <person name="Uohara A."/>
            <person name="Ohji S."/>
            <person name="Ichikawa N."/>
        </authorList>
    </citation>
    <scope>NUCLEOTIDE SEQUENCE [LARGE SCALE GENOMIC DNA]</scope>
    <source>
        <strain evidence="1 3">NBRC 107715</strain>
    </source>
</reference>
<reference evidence="2" key="1">
    <citation type="journal article" date="2014" name="Int. J. Syst. Evol. Microbiol.">
        <title>Complete genome of a new Firmicutes species belonging to the dominant human colonic microbiota ('Ruminococcus bicirculans') reveals two chromosomes and a selective capacity to utilize plant glucans.</title>
        <authorList>
            <consortium name="NISC Comparative Sequencing Program"/>
            <person name="Wegmann U."/>
            <person name="Louis P."/>
            <person name="Goesmann A."/>
            <person name="Henrissat B."/>
            <person name="Duncan S.H."/>
            <person name="Flint H.J."/>
        </authorList>
    </citation>
    <scope>NUCLEOTIDE SEQUENCE</scope>
    <source>
        <strain evidence="2">NBRC 107715</strain>
    </source>
</reference>
<proteinExistence type="predicted"/>
<name>A0A512JDL8_9HYPH</name>
<dbReference type="EMBL" id="BJZU01000244">
    <property type="protein sequence ID" value="GEP08050.1"/>
    <property type="molecule type" value="Genomic_DNA"/>
</dbReference>
<evidence type="ECO:0000313" key="2">
    <source>
        <dbReference type="EMBL" id="GLS64896.1"/>
    </source>
</evidence>
<keyword evidence="4" id="KW-1185">Reference proteome</keyword>
<organism evidence="1 3">
    <name type="scientific">Methylobacterium oxalidis</name>
    <dbReference type="NCBI Taxonomy" id="944322"/>
    <lineage>
        <taxon>Bacteria</taxon>
        <taxon>Pseudomonadati</taxon>
        <taxon>Pseudomonadota</taxon>
        <taxon>Alphaproteobacteria</taxon>
        <taxon>Hyphomicrobiales</taxon>
        <taxon>Methylobacteriaceae</taxon>
        <taxon>Methylobacterium</taxon>
    </lineage>
</organism>
<protein>
    <submittedName>
        <fullName evidence="1">Uncharacterized protein</fullName>
    </submittedName>
</protein>
<evidence type="ECO:0000313" key="4">
    <source>
        <dbReference type="Proteomes" id="UP001156856"/>
    </source>
</evidence>
<gene>
    <name evidence="2" type="ORF">GCM10007888_32770</name>
    <name evidence="1" type="ORF">MOX02_60880</name>
</gene>
<evidence type="ECO:0000313" key="1">
    <source>
        <dbReference type="EMBL" id="GEP08050.1"/>
    </source>
</evidence>
<evidence type="ECO:0000313" key="3">
    <source>
        <dbReference type="Proteomes" id="UP000321960"/>
    </source>
</evidence>
<reference evidence="4" key="2">
    <citation type="journal article" date="2019" name="Int. J. Syst. Evol. Microbiol.">
        <title>The Global Catalogue of Microorganisms (GCM) 10K type strain sequencing project: providing services to taxonomists for standard genome sequencing and annotation.</title>
        <authorList>
            <consortium name="The Broad Institute Genomics Platform"/>
            <consortium name="The Broad Institute Genome Sequencing Center for Infectious Disease"/>
            <person name="Wu L."/>
            <person name="Ma J."/>
        </authorList>
    </citation>
    <scope>NUCLEOTIDE SEQUENCE [LARGE SCALE GENOMIC DNA]</scope>
    <source>
        <strain evidence="4">NBRC 107715</strain>
    </source>
</reference>
<accession>A0A512JDL8</accession>
<dbReference type="EMBL" id="BSPK01000057">
    <property type="protein sequence ID" value="GLS64896.1"/>
    <property type="molecule type" value="Genomic_DNA"/>
</dbReference>
<sequence length="72" mass="7874">MVIGMEMKQRELEARIVAIEHALQVIVNCLSDRKFLDRGKLVYLLGAAADEPNAGVSNAGIPKALRRLAESL</sequence>
<reference evidence="2" key="4">
    <citation type="submission" date="2023-01" db="EMBL/GenBank/DDBJ databases">
        <title>Draft genome sequence of Methylobacterium oxalidis strain NBRC 107715.</title>
        <authorList>
            <person name="Sun Q."/>
            <person name="Mori K."/>
        </authorList>
    </citation>
    <scope>NUCLEOTIDE SEQUENCE</scope>
    <source>
        <strain evidence="2">NBRC 107715</strain>
    </source>
</reference>
<comment type="caution">
    <text evidence="1">The sequence shown here is derived from an EMBL/GenBank/DDBJ whole genome shotgun (WGS) entry which is preliminary data.</text>
</comment>
<dbReference type="AlphaFoldDB" id="A0A512JDL8"/>
<dbReference type="Proteomes" id="UP001156856">
    <property type="component" value="Unassembled WGS sequence"/>
</dbReference>
<dbReference type="Proteomes" id="UP000321960">
    <property type="component" value="Unassembled WGS sequence"/>
</dbReference>